<feature type="region of interest" description="Disordered" evidence="1">
    <location>
        <begin position="267"/>
        <end position="290"/>
    </location>
</feature>
<dbReference type="RefSeq" id="YP_009480814.1">
    <property type="nucleotide sequence ID" value="NC_037665.1"/>
</dbReference>
<dbReference type="KEGG" id="vg:36841273"/>
<accession>A0A2U7UEC5</accession>
<protein>
    <submittedName>
        <fullName evidence="2">F-box incomplete domain containing protein</fullName>
    </submittedName>
</protein>
<name>A0A2U7UEC5_9VIRU</name>
<evidence type="ECO:0000256" key="1">
    <source>
        <dbReference type="SAM" id="MobiDB-lite"/>
    </source>
</evidence>
<proteinExistence type="predicted"/>
<feature type="region of interest" description="Disordered" evidence="1">
    <location>
        <begin position="1"/>
        <end position="36"/>
    </location>
</feature>
<organism evidence="2">
    <name type="scientific">Pandoravirus macleodensis</name>
    <dbReference type="NCBI Taxonomy" id="2107707"/>
    <lineage>
        <taxon>Viruses</taxon>
        <taxon>Pandoravirus</taxon>
    </lineage>
</organism>
<dbReference type="CDD" id="cd09917">
    <property type="entry name" value="F-box_SF"/>
    <property type="match status" value="1"/>
</dbReference>
<gene>
    <name evidence="2" type="ORF">pmac_cds_130</name>
</gene>
<dbReference type="Proteomes" id="UP000249758">
    <property type="component" value="Segment"/>
</dbReference>
<dbReference type="GeneID" id="36841273"/>
<sequence>MAAQRNQHVKTQRADTDVATTPRRSARLAAKNDRASLATSHLVSLDDTKIRGANTTKTLATSSGSASRRRQPPSRPQPQTTRRRRAPRSNRRRPVYGDVEALPDEILWMILGDFLEAPWHSVVARVSRRWRAVLMAWVTHTPRGPSRCPLVMCKSLMIYAISSDARPLAAWLRDECGCPMGAWAFSAAAASFVMGYEWWVRWLRASEPPCPWAEFAVADSIVHTRGCVLAAWMRDQTDPCPWHERACEVAVSADAFEIHRSESAARRVSRARSRAKRSAGGSGSSNNNAINDAAEPVSLVPARLAWLRAQKPPCPWNARVCYFAAMYADAGGMAVLRWLRAQNPPCPWDTWTLNELARSGTVADFVWAFDSGAPFSTSAVAAAVSGGRIDLLATMLERCGDAQSLGGRNIWTPMASARAGEAPDPQSIVAWLRDVAHCPFDEGFTAALARNDQIDMIRWAHADGMPLDAVRACQGAASYGATRVLAWFRDGGHFEVEPLFVAAARRSIEYDDTTALDRLVSLVPTLDIRRLSTGCHYIGSRMREHLMTLNKALD</sequence>
<feature type="compositionally biased region" description="Basic residues" evidence="1">
    <location>
        <begin position="267"/>
        <end position="277"/>
    </location>
</feature>
<evidence type="ECO:0000313" key="2">
    <source>
        <dbReference type="EMBL" id="AVK76818.1"/>
    </source>
</evidence>
<feature type="compositionally biased region" description="Basic residues" evidence="1">
    <location>
        <begin position="81"/>
        <end position="94"/>
    </location>
</feature>
<reference evidence="2" key="1">
    <citation type="journal article" date="2018" name="Nat. Commun.">
        <title>Diversity and evolution of the emerging Pandoraviridae family.</title>
        <authorList>
            <person name="Legendre M."/>
            <person name="Fabre E."/>
            <person name="Poirot O."/>
            <person name="Jeudy S."/>
            <person name="Lartigue A."/>
            <person name="Alempic J.M."/>
            <person name="Beucher L."/>
            <person name="Philippe N."/>
            <person name="Bertaux L."/>
            <person name="Christo-Foroux E."/>
            <person name="Labadie K."/>
            <person name="Coute Y."/>
            <person name="Abergel C."/>
            <person name="Claverie J.M."/>
        </authorList>
    </citation>
    <scope>NUCLEOTIDE SEQUENCE [LARGE SCALE GENOMIC DNA]</scope>
    <source>
        <strain evidence="2">Macleodensis</strain>
    </source>
</reference>
<feature type="region of interest" description="Disordered" evidence="1">
    <location>
        <begin position="53"/>
        <end position="95"/>
    </location>
</feature>
<dbReference type="EMBL" id="MG011691">
    <property type="protein sequence ID" value="AVK76818.1"/>
    <property type="molecule type" value="Genomic_DNA"/>
</dbReference>